<evidence type="ECO:0000256" key="3">
    <source>
        <dbReference type="ARBA" id="ARBA00022833"/>
    </source>
</evidence>
<name>A0A9P4HTM5_9PEZI</name>
<evidence type="ECO:0000256" key="5">
    <source>
        <dbReference type="PROSITE-ProRule" id="PRU00125"/>
    </source>
</evidence>
<feature type="region of interest" description="Disordered" evidence="6">
    <location>
        <begin position="569"/>
        <end position="591"/>
    </location>
</feature>
<keyword evidence="1 5" id="KW-0479">Metal-binding</keyword>
<feature type="region of interest" description="Disordered" evidence="6">
    <location>
        <begin position="209"/>
        <end position="511"/>
    </location>
</feature>
<proteinExistence type="predicted"/>
<protein>
    <recommendedName>
        <fullName evidence="7">LIM zinc-binding domain-containing protein</fullName>
    </recommendedName>
</protein>
<keyword evidence="2" id="KW-0677">Repeat</keyword>
<feature type="compositionally biased region" description="Basic and acidic residues" evidence="6">
    <location>
        <begin position="269"/>
        <end position="281"/>
    </location>
</feature>
<feature type="compositionally biased region" description="Basic and acidic residues" evidence="6">
    <location>
        <begin position="391"/>
        <end position="401"/>
    </location>
</feature>
<gene>
    <name evidence="8" type="ORF">K490DRAFT_65084</name>
</gene>
<accession>A0A9P4HTM5</accession>
<feature type="compositionally biased region" description="Basic and acidic residues" evidence="6">
    <location>
        <begin position="222"/>
        <end position="232"/>
    </location>
</feature>
<feature type="compositionally biased region" description="Polar residues" evidence="6">
    <location>
        <begin position="97"/>
        <end position="107"/>
    </location>
</feature>
<dbReference type="Gene3D" id="2.10.110.10">
    <property type="entry name" value="Cysteine Rich Protein"/>
    <property type="match status" value="2"/>
</dbReference>
<evidence type="ECO:0000313" key="8">
    <source>
        <dbReference type="EMBL" id="KAF2087805.1"/>
    </source>
</evidence>
<dbReference type="InterPro" id="IPR001781">
    <property type="entry name" value="Znf_LIM"/>
</dbReference>
<evidence type="ECO:0000256" key="2">
    <source>
        <dbReference type="ARBA" id="ARBA00022737"/>
    </source>
</evidence>
<dbReference type="PROSITE" id="PS00478">
    <property type="entry name" value="LIM_DOMAIN_1"/>
    <property type="match status" value="1"/>
</dbReference>
<dbReference type="CDD" id="cd08368">
    <property type="entry name" value="LIM"/>
    <property type="match status" value="1"/>
</dbReference>
<dbReference type="GO" id="GO:0046872">
    <property type="term" value="F:metal ion binding"/>
    <property type="evidence" value="ECO:0007669"/>
    <property type="project" value="UniProtKB-KW"/>
</dbReference>
<feature type="compositionally biased region" description="Low complexity" evidence="6">
    <location>
        <begin position="437"/>
        <end position="455"/>
    </location>
</feature>
<evidence type="ECO:0000259" key="7">
    <source>
        <dbReference type="PROSITE" id="PS50023"/>
    </source>
</evidence>
<dbReference type="PANTHER" id="PTHR24212:SF8">
    <property type="entry name" value="LIM ZINC FINGER DOMAIN CONTAINING PROTEIN"/>
    <property type="match status" value="1"/>
</dbReference>
<reference evidence="8" key="1">
    <citation type="journal article" date="2020" name="Stud. Mycol.">
        <title>101 Dothideomycetes genomes: a test case for predicting lifestyles and emergence of pathogens.</title>
        <authorList>
            <person name="Haridas S."/>
            <person name="Albert R."/>
            <person name="Binder M."/>
            <person name="Bloem J."/>
            <person name="Labutti K."/>
            <person name="Salamov A."/>
            <person name="Andreopoulos B."/>
            <person name="Baker S."/>
            <person name="Barry K."/>
            <person name="Bills G."/>
            <person name="Bluhm B."/>
            <person name="Cannon C."/>
            <person name="Castanera R."/>
            <person name="Culley D."/>
            <person name="Daum C."/>
            <person name="Ezra D."/>
            <person name="Gonzalez J."/>
            <person name="Henrissat B."/>
            <person name="Kuo A."/>
            <person name="Liang C."/>
            <person name="Lipzen A."/>
            <person name="Lutzoni F."/>
            <person name="Magnuson J."/>
            <person name="Mondo S."/>
            <person name="Nolan M."/>
            <person name="Ohm R."/>
            <person name="Pangilinan J."/>
            <person name="Park H.-J."/>
            <person name="Ramirez L."/>
            <person name="Alfaro M."/>
            <person name="Sun H."/>
            <person name="Tritt A."/>
            <person name="Yoshinaga Y."/>
            <person name="Zwiers L.-H."/>
            <person name="Turgeon B."/>
            <person name="Goodwin S."/>
            <person name="Spatafora J."/>
            <person name="Crous P."/>
            <person name="Grigoriev I."/>
        </authorList>
    </citation>
    <scope>NUCLEOTIDE SEQUENCE</scope>
    <source>
        <strain evidence="8">CBS 121410</strain>
    </source>
</reference>
<feature type="compositionally biased region" description="Polar residues" evidence="6">
    <location>
        <begin position="346"/>
        <end position="356"/>
    </location>
</feature>
<dbReference type="SMART" id="SM00132">
    <property type="entry name" value="LIM"/>
    <property type="match status" value="2"/>
</dbReference>
<feature type="domain" description="LIM zinc-binding" evidence="7">
    <location>
        <begin position="658"/>
        <end position="717"/>
    </location>
</feature>
<dbReference type="PANTHER" id="PTHR24212">
    <property type="entry name" value="ZYXIN/TRIP6"/>
    <property type="match status" value="1"/>
</dbReference>
<evidence type="ECO:0000256" key="4">
    <source>
        <dbReference type="ARBA" id="ARBA00023038"/>
    </source>
</evidence>
<dbReference type="PROSITE" id="PS50023">
    <property type="entry name" value="LIM_DOMAIN_2"/>
    <property type="match status" value="2"/>
</dbReference>
<sequence>MADTRPPSFLPAVKCSDCGAEIEISRMGDHVCLGAIAIPESTVPKSKSFFDRAANFSNSMKLGVQSPGFLKPGRPTPPSHIDSSAANLPYLDVEPMTANSTQTTSGEPSPLTPLTPASRAPSRQHGQPSLSPMPFLDPLPSPDMHLNLDSAFPPFPTGRPGTSGENRPKMTLQVQTNMDGDHRWAPLSPSFNGSTSVLERMNTIAPGPFDARAKQFAAKAESPIEKKPEPMHKRSGTLSSLRSLSRSSDRSTHSRKASHHSRPSTSGSEKSRTSTRSREPSIPEVTKAKPGPPPRPARSDDVDTFLQELQEEAVKPTMSTSLPLRQPSNGSANKDAISRPRVPSEPASQHPPSLSIISRPATAPEPPVGHGYEQEPLPEVKSLSFSKRTSSRKDVRTDTRLADAPPVPTAPRLDTTNLLGHSSSDSASSQENAGFDGRSASSRSTPPTSAGSSPTMEYLNKPLPSITDAVTRPRAESRPDGPSSALRALTSAAAPSSPERIASANRPHIPEPIALPKIPVVAEGPESPLDPAINTARLQPERPVDPRALPNIQTVVSAPLPPLPNEVVEASPVTPSTPRKRSHSTSRKPAVSKGNCRGCGEAIFGKSVKAADGRLTGRYHKECFNCRTCRAPFPTADFYVMDNFPYCHHHYHQLNNSLCRYCNRGIEGQYLETERHQKFHPRCFGCDTCRIPLRSDYFDVGGTVYCERHAFHAARQTSHLGPGRRHPERRTTRLMMM</sequence>
<evidence type="ECO:0000256" key="1">
    <source>
        <dbReference type="ARBA" id="ARBA00022723"/>
    </source>
</evidence>
<organism evidence="8 9">
    <name type="scientific">Saccharata proteae CBS 121410</name>
    <dbReference type="NCBI Taxonomy" id="1314787"/>
    <lineage>
        <taxon>Eukaryota</taxon>
        <taxon>Fungi</taxon>
        <taxon>Dikarya</taxon>
        <taxon>Ascomycota</taxon>
        <taxon>Pezizomycotina</taxon>
        <taxon>Dothideomycetes</taxon>
        <taxon>Dothideomycetes incertae sedis</taxon>
        <taxon>Botryosphaeriales</taxon>
        <taxon>Saccharataceae</taxon>
        <taxon>Saccharata</taxon>
    </lineage>
</organism>
<feature type="domain" description="LIM zinc-binding" evidence="7">
    <location>
        <begin position="594"/>
        <end position="657"/>
    </location>
</feature>
<dbReference type="EMBL" id="ML978718">
    <property type="protein sequence ID" value="KAF2087805.1"/>
    <property type="molecule type" value="Genomic_DNA"/>
</dbReference>
<keyword evidence="3 5" id="KW-0862">Zinc</keyword>
<feature type="compositionally biased region" description="Low complexity" evidence="6">
    <location>
        <begin position="482"/>
        <end position="498"/>
    </location>
</feature>
<dbReference type="Proteomes" id="UP000799776">
    <property type="component" value="Unassembled WGS sequence"/>
</dbReference>
<comment type="caution">
    <text evidence="8">The sequence shown here is derived from an EMBL/GenBank/DDBJ whole genome shotgun (WGS) entry which is preliminary data.</text>
</comment>
<feature type="region of interest" description="Disordered" evidence="6">
    <location>
        <begin position="717"/>
        <end position="737"/>
    </location>
</feature>
<evidence type="ECO:0000313" key="9">
    <source>
        <dbReference type="Proteomes" id="UP000799776"/>
    </source>
</evidence>
<keyword evidence="9" id="KW-1185">Reference proteome</keyword>
<dbReference type="Pfam" id="PF00412">
    <property type="entry name" value="LIM"/>
    <property type="match status" value="2"/>
</dbReference>
<dbReference type="CDD" id="cd09397">
    <property type="entry name" value="LIM1_UF1"/>
    <property type="match status" value="1"/>
</dbReference>
<feature type="compositionally biased region" description="Basic residues" evidence="6">
    <location>
        <begin position="253"/>
        <end position="262"/>
    </location>
</feature>
<feature type="region of interest" description="Disordered" evidence="6">
    <location>
        <begin position="97"/>
        <end position="168"/>
    </location>
</feature>
<feature type="compositionally biased region" description="Polar residues" evidence="6">
    <location>
        <begin position="317"/>
        <end position="332"/>
    </location>
</feature>
<evidence type="ECO:0000256" key="6">
    <source>
        <dbReference type="SAM" id="MobiDB-lite"/>
    </source>
</evidence>
<dbReference type="AlphaFoldDB" id="A0A9P4HTM5"/>
<dbReference type="SUPFAM" id="SSF57716">
    <property type="entry name" value="Glucocorticoid receptor-like (DNA-binding domain)"/>
    <property type="match status" value="1"/>
</dbReference>
<feature type="compositionally biased region" description="Low complexity" evidence="6">
    <location>
        <begin position="236"/>
        <end position="246"/>
    </location>
</feature>
<dbReference type="GO" id="GO:0030695">
    <property type="term" value="F:GTPase regulator activity"/>
    <property type="evidence" value="ECO:0007669"/>
    <property type="project" value="UniProtKB-ARBA"/>
</dbReference>
<dbReference type="OrthoDB" id="1112565at2759"/>
<keyword evidence="4 5" id="KW-0440">LIM domain</keyword>